<comment type="similarity">
    <text evidence="1 6">Belongs to the bacterial ribosomal protein bS6 family.</text>
</comment>
<accession>A0A7U6JEH5</accession>
<dbReference type="RefSeq" id="WP_014452870.1">
    <property type="nucleotide sequence ID" value="NC_017096.1"/>
</dbReference>
<feature type="compositionally biased region" description="Acidic residues" evidence="7">
    <location>
        <begin position="112"/>
        <end position="122"/>
    </location>
</feature>
<sequence>MNYYEVLYIVSANLSDEERAALVSKFHEFVERNGGSLRSETEWGLKTLAYPILKQDRGYYFLAYINLPASAVKDLYYFFRVTDGFLRAMVVKKEEKKVESTPKETEVKEEPTEQSEEVQENV</sequence>
<evidence type="ECO:0000313" key="8">
    <source>
        <dbReference type="EMBL" id="BAL80463.1"/>
    </source>
</evidence>
<evidence type="ECO:0000256" key="7">
    <source>
        <dbReference type="SAM" id="MobiDB-lite"/>
    </source>
</evidence>
<comment type="function">
    <text evidence="4 6">Binds together with bS18 to 16S ribosomal RNA.</text>
</comment>
<dbReference type="Gene3D" id="3.30.70.60">
    <property type="match status" value="1"/>
</dbReference>
<dbReference type="EMBL" id="AP012051">
    <property type="protein sequence ID" value="BAL80463.1"/>
    <property type="molecule type" value="Genomic_DNA"/>
</dbReference>
<keyword evidence="6" id="KW-0694">RNA-binding</keyword>
<feature type="region of interest" description="Disordered" evidence="7">
    <location>
        <begin position="96"/>
        <end position="122"/>
    </location>
</feature>
<dbReference type="Proteomes" id="UP000004793">
    <property type="component" value="Chromosome"/>
</dbReference>
<proteinExistence type="inferred from homology"/>
<evidence type="ECO:0000256" key="3">
    <source>
        <dbReference type="ARBA" id="ARBA00023274"/>
    </source>
</evidence>
<evidence type="ECO:0000256" key="6">
    <source>
        <dbReference type="HAMAP-Rule" id="MF_00360"/>
    </source>
</evidence>
<dbReference type="GO" id="GO:0003735">
    <property type="term" value="F:structural constituent of ribosome"/>
    <property type="evidence" value="ECO:0007669"/>
    <property type="project" value="InterPro"/>
</dbReference>
<feature type="compositionally biased region" description="Basic and acidic residues" evidence="7">
    <location>
        <begin position="96"/>
        <end position="111"/>
    </location>
</feature>
<dbReference type="GO" id="GO:1990904">
    <property type="term" value="C:ribonucleoprotein complex"/>
    <property type="evidence" value="ECO:0007669"/>
    <property type="project" value="UniProtKB-KW"/>
</dbReference>
<dbReference type="KEGG" id="cex:CSE_03370"/>
<evidence type="ECO:0000256" key="1">
    <source>
        <dbReference type="ARBA" id="ARBA00009512"/>
    </source>
</evidence>
<dbReference type="GO" id="GO:0006412">
    <property type="term" value="P:translation"/>
    <property type="evidence" value="ECO:0007669"/>
    <property type="project" value="UniProtKB-UniRule"/>
</dbReference>
<evidence type="ECO:0000313" key="9">
    <source>
        <dbReference type="Proteomes" id="UP000004793"/>
    </source>
</evidence>
<dbReference type="CDD" id="cd00473">
    <property type="entry name" value="bS6"/>
    <property type="match status" value="1"/>
</dbReference>
<dbReference type="GO" id="GO:0005840">
    <property type="term" value="C:ribosome"/>
    <property type="evidence" value="ECO:0007669"/>
    <property type="project" value="UniProtKB-KW"/>
</dbReference>
<dbReference type="PANTHER" id="PTHR21011">
    <property type="entry name" value="MITOCHONDRIAL 28S RIBOSOMAL PROTEIN S6"/>
    <property type="match status" value="1"/>
</dbReference>
<evidence type="ECO:0000256" key="4">
    <source>
        <dbReference type="ARBA" id="ARBA00035104"/>
    </source>
</evidence>
<dbReference type="GO" id="GO:0070181">
    <property type="term" value="F:small ribosomal subunit rRNA binding"/>
    <property type="evidence" value="ECO:0007669"/>
    <property type="project" value="TreeGrafter"/>
</dbReference>
<evidence type="ECO:0000256" key="5">
    <source>
        <dbReference type="ARBA" id="ARBA00035294"/>
    </source>
</evidence>
<dbReference type="InterPro" id="IPR000529">
    <property type="entry name" value="Ribosomal_bS6"/>
</dbReference>
<dbReference type="GO" id="GO:0005737">
    <property type="term" value="C:cytoplasm"/>
    <property type="evidence" value="ECO:0007669"/>
    <property type="project" value="UniProtKB-ARBA"/>
</dbReference>
<dbReference type="SUPFAM" id="SSF54995">
    <property type="entry name" value="Ribosomal protein S6"/>
    <property type="match status" value="1"/>
</dbReference>
<dbReference type="InterPro" id="IPR035980">
    <property type="entry name" value="Ribosomal_bS6_sf"/>
</dbReference>
<evidence type="ECO:0000256" key="2">
    <source>
        <dbReference type="ARBA" id="ARBA00022980"/>
    </source>
</evidence>
<dbReference type="InterPro" id="IPR020814">
    <property type="entry name" value="Ribosomal_S6_plastid/chlpt"/>
</dbReference>
<organism evidence="8 9">
    <name type="scientific">Caldisericum exile (strain DSM 21853 / NBRC 104410 / AZM16c01)</name>
    <dbReference type="NCBI Taxonomy" id="511051"/>
    <lineage>
        <taxon>Bacteria</taxon>
        <taxon>Pseudomonadati</taxon>
        <taxon>Caldisericota/Cryosericota group</taxon>
        <taxon>Caldisericota</taxon>
        <taxon>Caldisericia</taxon>
        <taxon>Caldisericales</taxon>
        <taxon>Caldisericaceae</taxon>
        <taxon>Caldisericum</taxon>
    </lineage>
</organism>
<keyword evidence="6" id="KW-0699">rRNA-binding</keyword>
<dbReference type="NCBIfam" id="TIGR00166">
    <property type="entry name" value="S6"/>
    <property type="match status" value="1"/>
</dbReference>
<keyword evidence="9" id="KW-1185">Reference proteome</keyword>
<dbReference type="HAMAP" id="MF_00360">
    <property type="entry name" value="Ribosomal_bS6"/>
    <property type="match status" value="1"/>
</dbReference>
<dbReference type="Pfam" id="PF01250">
    <property type="entry name" value="Ribosomal_S6"/>
    <property type="match status" value="1"/>
</dbReference>
<name>A0A7U6JEH5_CALEA</name>
<reference evidence="8 9" key="1">
    <citation type="submission" date="2011-01" db="EMBL/GenBank/DDBJ databases">
        <title>Whole genome sequence of Caldisericum exile AZM16c01.</title>
        <authorList>
            <person name="Narita-Yamada S."/>
            <person name="Kawakoshi A."/>
            <person name="Nakamura S."/>
            <person name="Sasagawa M."/>
            <person name="Fukada J."/>
            <person name="Sekine M."/>
            <person name="Kato Y."/>
            <person name="Fukai R."/>
            <person name="Sasaki K."/>
            <person name="Hanamaki A."/>
            <person name="Narita H."/>
            <person name="Konno Y."/>
            <person name="Mori K."/>
            <person name="Yamazaki S."/>
            <person name="Suzuki K."/>
            <person name="Fujita N."/>
        </authorList>
    </citation>
    <scope>NUCLEOTIDE SEQUENCE [LARGE SCALE GENOMIC DNA]</scope>
    <source>
        <strain evidence="9">DSM 21853 / NBRC 104410 / AZM16c01</strain>
    </source>
</reference>
<keyword evidence="2 6" id="KW-0689">Ribosomal protein</keyword>
<keyword evidence="3 6" id="KW-0687">Ribonucleoprotein</keyword>
<dbReference type="OrthoDB" id="9812702at2"/>
<dbReference type="InterPro" id="IPR014717">
    <property type="entry name" value="Transl_elong_EF1B/ribsomal_bS6"/>
</dbReference>
<gene>
    <name evidence="6 8" type="primary">rpsF</name>
    <name evidence="8" type="ordered locus">CSE_03370</name>
</gene>
<dbReference type="PANTHER" id="PTHR21011:SF1">
    <property type="entry name" value="SMALL RIBOSOMAL SUBUNIT PROTEIN BS6M"/>
    <property type="match status" value="1"/>
</dbReference>
<dbReference type="AlphaFoldDB" id="A0A7U6JEH5"/>
<protein>
    <recommendedName>
        <fullName evidence="5 6">Small ribosomal subunit protein bS6</fullName>
    </recommendedName>
</protein>